<organism evidence="3 4">
    <name type="scientific">Crateriforma conspicua</name>
    <dbReference type="NCBI Taxonomy" id="2527996"/>
    <lineage>
        <taxon>Bacteria</taxon>
        <taxon>Pseudomonadati</taxon>
        <taxon>Planctomycetota</taxon>
        <taxon>Planctomycetia</taxon>
        <taxon>Planctomycetales</taxon>
        <taxon>Planctomycetaceae</taxon>
        <taxon>Crateriforma</taxon>
    </lineage>
</organism>
<proteinExistence type="predicted"/>
<dbReference type="AlphaFoldDB" id="A0A5C6FII2"/>
<sequence length="574" mass="62245" precursor="true">MKRFVRHTDLLGCALSLFLSATVVAQSSQSGSTGIRTGTTADGRQSVTLTRSVEPSFHIEPIVQRFEARRGAEIPFRFKITSTGKDMNVTVQAVRLRQEETGVILHDLQGGASDEVDITSSTAFPLAPGESHVIQGTVKVPLAKTNFLSYGILVRDNGVANEFTGDADGQTTTAGVQFVTQYVLRIDIETGIKDLAAMNQLQLTEAHVASELGMPVATVYLDNPTDYAFEFKVRGNIGVAGRRPTAPFWLSMLSRASLEDESERTLIRVMPKSRLKLQAQVDALDLQGDKVFRIAITNGRRELVVQQFSLAARTASFPALKAKLAHLGDGFSVSPSQIRLGQVAGVDRTAILRFENTGDTMQSARIRLRDLDGNPVTGVRVSSDDFQLKPGRTKSVRLSMRRSDEQTNAVFGVLDIVSESESGQASRRQLPVAMLFGDAPAADLQLGDLQLQQDGSSRYLSMTATNAGEGYLPVDARLTLASEAGWTLEMADGYGVWLKPGETKQLRFIPDRSLDDGQYQVDYMVRSTDDVPPTVRSLIVTLGQPGGDTEPPHTAPATDQTLTSATESPLADAR</sequence>
<protein>
    <submittedName>
        <fullName evidence="3">Uncharacterized protein</fullName>
    </submittedName>
</protein>
<feature type="region of interest" description="Disordered" evidence="1">
    <location>
        <begin position="543"/>
        <end position="574"/>
    </location>
</feature>
<gene>
    <name evidence="3" type="ORF">V7x_36100</name>
</gene>
<feature type="chain" id="PRO_5022743634" evidence="2">
    <location>
        <begin position="26"/>
        <end position="574"/>
    </location>
</feature>
<feature type="signal peptide" evidence="2">
    <location>
        <begin position="1"/>
        <end position="25"/>
    </location>
</feature>
<keyword evidence="2" id="KW-0732">Signal</keyword>
<dbReference type="OrthoDB" id="280456at2"/>
<evidence type="ECO:0000256" key="1">
    <source>
        <dbReference type="SAM" id="MobiDB-lite"/>
    </source>
</evidence>
<dbReference type="EMBL" id="SJPZ01000002">
    <property type="protein sequence ID" value="TWU61920.1"/>
    <property type="molecule type" value="Genomic_DNA"/>
</dbReference>
<comment type="caution">
    <text evidence="3">The sequence shown here is derived from an EMBL/GenBank/DDBJ whole genome shotgun (WGS) entry which is preliminary data.</text>
</comment>
<name>A0A5C6FII2_9PLAN</name>
<feature type="compositionally biased region" description="Polar residues" evidence="1">
    <location>
        <begin position="557"/>
        <end position="567"/>
    </location>
</feature>
<evidence type="ECO:0000313" key="3">
    <source>
        <dbReference type="EMBL" id="TWU61920.1"/>
    </source>
</evidence>
<dbReference type="RefSeq" id="WP_146414695.1">
    <property type="nucleotide sequence ID" value="NZ_SJPZ01000002.1"/>
</dbReference>
<reference evidence="3 4" key="1">
    <citation type="submission" date="2019-02" db="EMBL/GenBank/DDBJ databases">
        <title>Deep-cultivation of Planctomycetes and their phenomic and genomic characterization uncovers novel biology.</title>
        <authorList>
            <person name="Wiegand S."/>
            <person name="Jogler M."/>
            <person name="Boedeker C."/>
            <person name="Pinto D."/>
            <person name="Vollmers J."/>
            <person name="Rivas-Marin E."/>
            <person name="Kohn T."/>
            <person name="Peeters S.H."/>
            <person name="Heuer A."/>
            <person name="Rast P."/>
            <person name="Oberbeckmann S."/>
            <person name="Bunk B."/>
            <person name="Jeske O."/>
            <person name="Meyerdierks A."/>
            <person name="Storesund J.E."/>
            <person name="Kallscheuer N."/>
            <person name="Luecker S."/>
            <person name="Lage O.M."/>
            <person name="Pohl T."/>
            <person name="Merkel B.J."/>
            <person name="Hornburger P."/>
            <person name="Mueller R.-W."/>
            <person name="Bruemmer F."/>
            <person name="Labrenz M."/>
            <person name="Spormann A.M."/>
            <person name="Op Den Camp H."/>
            <person name="Overmann J."/>
            <person name="Amann R."/>
            <person name="Jetten M.S.M."/>
            <person name="Mascher T."/>
            <person name="Medema M.H."/>
            <person name="Devos D.P."/>
            <person name="Kaster A.-K."/>
            <person name="Ovreas L."/>
            <person name="Rohde M."/>
            <person name="Galperin M.Y."/>
            <person name="Jogler C."/>
        </authorList>
    </citation>
    <scope>NUCLEOTIDE SEQUENCE [LARGE SCALE GENOMIC DNA]</scope>
    <source>
        <strain evidence="3 4">V7</strain>
    </source>
</reference>
<evidence type="ECO:0000256" key="2">
    <source>
        <dbReference type="SAM" id="SignalP"/>
    </source>
</evidence>
<evidence type="ECO:0000313" key="4">
    <source>
        <dbReference type="Proteomes" id="UP000316476"/>
    </source>
</evidence>
<dbReference type="Proteomes" id="UP000316476">
    <property type="component" value="Unassembled WGS sequence"/>
</dbReference>
<accession>A0A5C6FII2</accession>